<keyword evidence="2 5" id="KW-0238">DNA-binding</keyword>
<dbReference type="RefSeq" id="XP_005111247.3">
    <property type="nucleotide sequence ID" value="XM_005111190.3"/>
</dbReference>
<dbReference type="CDD" id="cd20024">
    <property type="entry name" value="FH_FOXJ2-like"/>
    <property type="match status" value="1"/>
</dbReference>
<dbReference type="PANTHER" id="PTHR46078">
    <property type="entry name" value="FORKHEAD BOX PROTEIN J2 FAMILY MEMBER"/>
    <property type="match status" value="1"/>
</dbReference>
<dbReference type="PROSITE" id="PS00657">
    <property type="entry name" value="FORK_HEAD_1"/>
    <property type="match status" value="1"/>
</dbReference>
<dbReference type="PRINTS" id="PR00053">
    <property type="entry name" value="FORKHEAD"/>
</dbReference>
<evidence type="ECO:0000259" key="7">
    <source>
        <dbReference type="PROSITE" id="PS50039"/>
    </source>
</evidence>
<proteinExistence type="predicted"/>
<evidence type="ECO:0000256" key="1">
    <source>
        <dbReference type="ARBA" id="ARBA00023015"/>
    </source>
</evidence>
<dbReference type="Pfam" id="PF00250">
    <property type="entry name" value="Forkhead"/>
    <property type="match status" value="1"/>
</dbReference>
<feature type="DNA-binding region" description="Fork-head" evidence="5">
    <location>
        <begin position="69"/>
        <end position="164"/>
    </location>
</feature>
<evidence type="ECO:0000313" key="9">
    <source>
        <dbReference type="RefSeq" id="XP_005111247.3"/>
    </source>
</evidence>
<dbReference type="InterPro" id="IPR036388">
    <property type="entry name" value="WH-like_DNA-bd_sf"/>
</dbReference>
<keyword evidence="4 5" id="KW-0539">Nucleus</keyword>
<name>A0ABM0K8E6_APLCA</name>
<feature type="compositionally biased region" description="Low complexity" evidence="6">
    <location>
        <begin position="229"/>
        <end position="240"/>
    </location>
</feature>
<evidence type="ECO:0000256" key="3">
    <source>
        <dbReference type="ARBA" id="ARBA00023163"/>
    </source>
</evidence>
<evidence type="ECO:0000256" key="5">
    <source>
        <dbReference type="PROSITE-ProRule" id="PRU00089"/>
    </source>
</evidence>
<dbReference type="SMART" id="SM00339">
    <property type="entry name" value="FH"/>
    <property type="match status" value="1"/>
</dbReference>
<keyword evidence="1" id="KW-0805">Transcription regulation</keyword>
<feature type="region of interest" description="Disordered" evidence="6">
    <location>
        <begin position="202"/>
        <end position="240"/>
    </location>
</feature>
<feature type="compositionally biased region" description="Polar residues" evidence="6">
    <location>
        <begin position="203"/>
        <end position="216"/>
    </location>
</feature>
<dbReference type="SUPFAM" id="SSF46785">
    <property type="entry name" value="Winged helix' DNA-binding domain"/>
    <property type="match status" value="1"/>
</dbReference>
<comment type="subcellular location">
    <subcellularLocation>
        <location evidence="5">Nucleus</location>
    </subcellularLocation>
</comment>
<dbReference type="PANTHER" id="PTHR46078:SF2">
    <property type="entry name" value="FORK-HEAD DOMAIN-CONTAINING PROTEIN"/>
    <property type="match status" value="1"/>
</dbReference>
<keyword evidence="3" id="KW-0804">Transcription</keyword>
<dbReference type="PROSITE" id="PS50039">
    <property type="entry name" value="FORK_HEAD_3"/>
    <property type="match status" value="1"/>
</dbReference>
<organism evidence="8 9">
    <name type="scientific">Aplysia californica</name>
    <name type="common">California sea hare</name>
    <dbReference type="NCBI Taxonomy" id="6500"/>
    <lineage>
        <taxon>Eukaryota</taxon>
        <taxon>Metazoa</taxon>
        <taxon>Spiralia</taxon>
        <taxon>Lophotrochozoa</taxon>
        <taxon>Mollusca</taxon>
        <taxon>Gastropoda</taxon>
        <taxon>Heterobranchia</taxon>
        <taxon>Euthyneura</taxon>
        <taxon>Tectipleura</taxon>
        <taxon>Aplysiida</taxon>
        <taxon>Aplysioidea</taxon>
        <taxon>Aplysiidae</taxon>
        <taxon>Aplysia</taxon>
    </lineage>
</organism>
<dbReference type="InterPro" id="IPR001766">
    <property type="entry name" value="Fork_head_dom"/>
</dbReference>
<dbReference type="Gene3D" id="1.10.10.10">
    <property type="entry name" value="Winged helix-like DNA-binding domain superfamily/Winged helix DNA-binding domain"/>
    <property type="match status" value="1"/>
</dbReference>
<feature type="region of interest" description="Disordered" evidence="6">
    <location>
        <begin position="130"/>
        <end position="185"/>
    </location>
</feature>
<feature type="compositionally biased region" description="Pro residues" evidence="6">
    <location>
        <begin position="147"/>
        <end position="156"/>
    </location>
</feature>
<evidence type="ECO:0000256" key="2">
    <source>
        <dbReference type="ARBA" id="ARBA00023125"/>
    </source>
</evidence>
<feature type="domain" description="Fork-head" evidence="7">
    <location>
        <begin position="69"/>
        <end position="164"/>
    </location>
</feature>
<evidence type="ECO:0000256" key="4">
    <source>
        <dbReference type="ARBA" id="ARBA00023242"/>
    </source>
</evidence>
<dbReference type="InterPro" id="IPR036390">
    <property type="entry name" value="WH_DNA-bd_sf"/>
</dbReference>
<keyword evidence="8" id="KW-1185">Reference proteome</keyword>
<feature type="region of interest" description="Disordered" evidence="6">
    <location>
        <begin position="24"/>
        <end position="71"/>
    </location>
</feature>
<dbReference type="InterPro" id="IPR045912">
    <property type="entry name" value="FOXJ2/3-like"/>
</dbReference>
<reference evidence="9" key="1">
    <citation type="submission" date="2025-08" db="UniProtKB">
        <authorList>
            <consortium name="RefSeq"/>
        </authorList>
    </citation>
    <scope>IDENTIFICATION</scope>
</reference>
<evidence type="ECO:0000313" key="8">
    <source>
        <dbReference type="Proteomes" id="UP000694888"/>
    </source>
</evidence>
<dbReference type="InterPro" id="IPR030456">
    <property type="entry name" value="TF_fork_head_CS_2"/>
</dbReference>
<gene>
    <name evidence="9" type="primary">LOC101857913</name>
</gene>
<feature type="region of interest" description="Disordered" evidence="6">
    <location>
        <begin position="404"/>
        <end position="428"/>
    </location>
</feature>
<dbReference type="PROSITE" id="PS00658">
    <property type="entry name" value="FORK_HEAD_2"/>
    <property type="match status" value="1"/>
</dbReference>
<accession>A0ABM0K8E6</accession>
<dbReference type="Proteomes" id="UP000694888">
    <property type="component" value="Unplaced"/>
</dbReference>
<dbReference type="InterPro" id="IPR018122">
    <property type="entry name" value="TF_fork_head_CS_1"/>
</dbReference>
<evidence type="ECO:0000256" key="6">
    <source>
        <dbReference type="SAM" id="MobiDB-lite"/>
    </source>
</evidence>
<dbReference type="GeneID" id="101857913"/>
<sequence length="462" mass="49960">MADLGSSLTKMDWLHRLRVGGPMGGSSINGSQGTPDALGRTPVQVGGRGSPDLSGAYDHSGQTSQRDGKPPYSYANLIMHAINSTSKKRMTLSEIYAWICDNFPYYKDVGNGWKNSIRHNLSLNKCFQKVPRSKDDPGKGSYWAIQTPPPDDPLPPTRSRKKRPNDRHSPYSPDSGLSPIPQGSPMLTSVVAMQAVQIKAESCHSQPSPFNPNSMGLSPIPAQAHSPHPSVASSTSPISSPGSASIINNNNNVTTINNNPTLFPQVSSNHDTKAGVADNTVPASSNGFLDPQNNTDELNSSTYNLYKTIFESSSGFPNLNLSSSDWLQNLDSLKESMRSSGNDWQNIDMSHFQGIIDSNKPAEVRQGLLETVKQSDPATWSLNPDQFGDLASSLNNYFNQAALSQSQNRGSDSGGFLNPPSTTVPHSAIPPNVDRAVTGIQGNPNFLHADEIDDDFEWDKLL</sequence>
<protein>
    <submittedName>
        <fullName evidence="9">Forkhead box protein J3</fullName>
    </submittedName>
</protein>